<gene>
    <name evidence="1" type="ORF">OA50_01241</name>
</gene>
<dbReference type="RefSeq" id="WP_043139118.1">
    <property type="nucleotide sequence ID" value="NZ_JSUQ01000004.1"/>
</dbReference>
<dbReference type="Proteomes" id="UP000030960">
    <property type="component" value="Unassembled WGS sequence"/>
</dbReference>
<organism evidence="1 2">
    <name type="scientific">Mameliella alba</name>
    <dbReference type="NCBI Taxonomy" id="561184"/>
    <lineage>
        <taxon>Bacteria</taxon>
        <taxon>Pseudomonadati</taxon>
        <taxon>Pseudomonadota</taxon>
        <taxon>Alphaproteobacteria</taxon>
        <taxon>Rhodobacterales</taxon>
        <taxon>Roseobacteraceae</taxon>
        <taxon>Mameliella</taxon>
    </lineage>
</organism>
<keyword evidence="2" id="KW-1185">Reference proteome</keyword>
<accession>A0A0B3S4W9</accession>
<reference evidence="1 2" key="1">
    <citation type="submission" date="2014-10" db="EMBL/GenBank/DDBJ databases">
        <title>Genome sequence of Ponticoccus sp. strain UMTAT08 isolated from clonal culture of toxic dinoflagellate Alexandrium tamiyavanichii.</title>
        <authorList>
            <person name="Gan H.Y."/>
            <person name="Muhd D.-D."/>
            <person name="Mohd Noor M.E."/>
            <person name="Yeong Y.S."/>
            <person name="Usup G."/>
        </authorList>
    </citation>
    <scope>NUCLEOTIDE SEQUENCE [LARGE SCALE GENOMIC DNA]</scope>
    <source>
        <strain evidence="1 2">UMTAT08</strain>
    </source>
</reference>
<dbReference type="OrthoDB" id="7904151at2"/>
<dbReference type="InterPro" id="IPR027417">
    <property type="entry name" value="P-loop_NTPase"/>
</dbReference>
<protein>
    <recommendedName>
        <fullName evidence="3">Sulfotransferase family protein</fullName>
    </recommendedName>
</protein>
<dbReference type="EMBL" id="JSUQ01000004">
    <property type="protein sequence ID" value="KHQ54013.1"/>
    <property type="molecule type" value="Genomic_DNA"/>
</dbReference>
<dbReference type="SUPFAM" id="SSF52540">
    <property type="entry name" value="P-loop containing nucleoside triphosphate hydrolases"/>
    <property type="match status" value="1"/>
</dbReference>
<dbReference type="AlphaFoldDB" id="A0A0B3S4W9"/>
<dbReference type="PATRIC" id="fig|1515334.3.peg.1242"/>
<evidence type="ECO:0000313" key="1">
    <source>
        <dbReference type="EMBL" id="KHQ54013.1"/>
    </source>
</evidence>
<comment type="caution">
    <text evidence="1">The sequence shown here is derived from an EMBL/GenBank/DDBJ whole genome shotgun (WGS) entry which is preliminary data.</text>
</comment>
<evidence type="ECO:0008006" key="3">
    <source>
        <dbReference type="Google" id="ProtNLM"/>
    </source>
</evidence>
<evidence type="ECO:0000313" key="2">
    <source>
        <dbReference type="Proteomes" id="UP000030960"/>
    </source>
</evidence>
<sequence>MIGQAVANTGWQMAKGPLRPQRFQVFGERSSGTNFVKRLVARNSTLTPTEDMGWKHGFPHMTAIPADLLVICCVRDARAWSLSMHAKPWHCPPAMQLLPFAAFLRAEWATIADRKRYFPQVAEHGGIGQPLQHDRHPLTGRPFANLPALRQAKLSGLMSFLERGCSVAFCRLEAVQAAPEHFVTALSEHFDLPVHAQPFRPVVKRLGSKFRPAVPERPETPSRFPEADLPFLCAGLDLATEARLGYDYS</sequence>
<name>A0A0B3S4W9_9RHOB</name>
<proteinExistence type="predicted"/>